<protein>
    <submittedName>
        <fullName evidence="1">Uncharacterized protein</fullName>
    </submittedName>
</protein>
<dbReference type="Proteomes" id="UP000828941">
    <property type="component" value="Chromosome 5"/>
</dbReference>
<sequence length="473" mass="54248">MEVTELVIVFSAVSAIFVLFLKIVKTRRLQLPPGTSGWPIFGETFEFLRLNLEGKPYKFIRDRMGRYDSRVFKTSMLGESVAVFCGPAGNKFLFSNENKLVQVWWPSSVKKLLRSSLVNRVGDEAKMMKKLLMSFLNPEALRNYVPKMDSIAQQHISKHWQGKEEVVVFPTVKLYTFELACCLFASIEDQIHVSKLSSLFEEFVKGVIGFTLNLPGTRFYRAMKATNGIRKELQMIIKQRRLDLEEKRVSRAQDLLSQLLVTSDASGRFLNEMEIIDNILMLLFAGHDTSRSVLSSIMKYLGELPQVYEKVFEEQLEIAKGKEEGELLQWEDIQKMKYSWNVASEVLRVAPPVNGSYREALTDFNYAGFTIPRGWKLLWSTGSSHRDPTFFVNPENFDPSRFEGAGPTPFSHVPFGGGPRMCLGLEFARLEILVFMHNIVKRFKWQLSIPDEKVQYDPMLEPSQGLPIRLQPL</sequence>
<keyword evidence="2" id="KW-1185">Reference proteome</keyword>
<reference evidence="1 2" key="1">
    <citation type="journal article" date="2022" name="DNA Res.">
        <title>Chromosomal-level genome assembly of the orchid tree Bauhinia variegata (Leguminosae; Cercidoideae) supports the allotetraploid origin hypothesis of Bauhinia.</title>
        <authorList>
            <person name="Zhong Y."/>
            <person name="Chen Y."/>
            <person name="Zheng D."/>
            <person name="Pang J."/>
            <person name="Liu Y."/>
            <person name="Luo S."/>
            <person name="Meng S."/>
            <person name="Qian L."/>
            <person name="Wei D."/>
            <person name="Dai S."/>
            <person name="Zhou R."/>
        </authorList>
    </citation>
    <scope>NUCLEOTIDE SEQUENCE [LARGE SCALE GENOMIC DNA]</scope>
    <source>
        <strain evidence="1">BV-YZ2020</strain>
    </source>
</reference>
<proteinExistence type="predicted"/>
<evidence type="ECO:0000313" key="2">
    <source>
        <dbReference type="Proteomes" id="UP000828941"/>
    </source>
</evidence>
<accession>A0ACB9PDV8</accession>
<evidence type="ECO:0000313" key="1">
    <source>
        <dbReference type="EMBL" id="KAI4344840.1"/>
    </source>
</evidence>
<dbReference type="EMBL" id="CM039430">
    <property type="protein sequence ID" value="KAI4344840.1"/>
    <property type="molecule type" value="Genomic_DNA"/>
</dbReference>
<organism evidence="1 2">
    <name type="scientific">Bauhinia variegata</name>
    <name type="common">Purple orchid tree</name>
    <name type="synonym">Phanera variegata</name>
    <dbReference type="NCBI Taxonomy" id="167791"/>
    <lineage>
        <taxon>Eukaryota</taxon>
        <taxon>Viridiplantae</taxon>
        <taxon>Streptophyta</taxon>
        <taxon>Embryophyta</taxon>
        <taxon>Tracheophyta</taxon>
        <taxon>Spermatophyta</taxon>
        <taxon>Magnoliopsida</taxon>
        <taxon>eudicotyledons</taxon>
        <taxon>Gunneridae</taxon>
        <taxon>Pentapetalae</taxon>
        <taxon>rosids</taxon>
        <taxon>fabids</taxon>
        <taxon>Fabales</taxon>
        <taxon>Fabaceae</taxon>
        <taxon>Cercidoideae</taxon>
        <taxon>Cercideae</taxon>
        <taxon>Bauhiniinae</taxon>
        <taxon>Bauhinia</taxon>
    </lineage>
</organism>
<comment type="caution">
    <text evidence="1">The sequence shown here is derived from an EMBL/GenBank/DDBJ whole genome shotgun (WGS) entry which is preliminary data.</text>
</comment>
<name>A0ACB9PDV8_BAUVA</name>
<gene>
    <name evidence="1" type="ORF">L6164_012027</name>
</gene>